<dbReference type="Pfam" id="PF23140">
    <property type="entry name" value="Gp80"/>
    <property type="match status" value="1"/>
</dbReference>
<evidence type="ECO:0000313" key="2">
    <source>
        <dbReference type="EMBL" id="WVT04606.1"/>
    </source>
</evidence>
<name>A0ABZ2BAS4_9HYPH</name>
<evidence type="ECO:0000256" key="1">
    <source>
        <dbReference type="SAM" id="SignalP"/>
    </source>
</evidence>
<protein>
    <submittedName>
        <fullName evidence="2">Uncharacterized protein</fullName>
    </submittedName>
</protein>
<organism evidence="2 3">
    <name type="scientific">Sinorhizobium chiapasense</name>
    <dbReference type="NCBI Taxonomy" id="501572"/>
    <lineage>
        <taxon>Bacteria</taxon>
        <taxon>Pseudomonadati</taxon>
        <taxon>Pseudomonadota</taxon>
        <taxon>Alphaproteobacteria</taxon>
        <taxon>Hyphomicrobiales</taxon>
        <taxon>Rhizobiaceae</taxon>
        <taxon>Sinorhizobium/Ensifer group</taxon>
        <taxon>Sinorhizobium</taxon>
    </lineage>
</organism>
<gene>
    <name evidence="2" type="ORF">RB548_04130</name>
</gene>
<dbReference type="RefSeq" id="WP_331373767.1">
    <property type="nucleotide sequence ID" value="NZ_CP133148.1"/>
</dbReference>
<keyword evidence="1" id="KW-0732">Signal</keyword>
<dbReference type="InterPro" id="IPR056908">
    <property type="entry name" value="Gp80-like"/>
</dbReference>
<proteinExistence type="predicted"/>
<feature type="chain" id="PRO_5046449396" evidence="1">
    <location>
        <begin position="26"/>
        <end position="138"/>
    </location>
</feature>
<accession>A0ABZ2BAS4</accession>
<reference evidence="2" key="1">
    <citation type="submission" date="2023-08" db="EMBL/GenBank/DDBJ databases">
        <title>Complete genome sequence of Sinorhizobium chiapanecum ITTG S70 isolated from Acaciella angustissima nodules in Chiapas-Mexico.</title>
        <authorList>
            <person name="Rincon-Rosales R."/>
            <person name="Rogel M.A."/>
            <person name="Rincon-Medina C.I."/>
            <person name="Guerrero G."/>
            <person name="Manzano-Gomez L.A."/>
            <person name="Lopez-Lopez A."/>
            <person name="Rincon Molina F.A."/>
            <person name="Martinez-Romero E."/>
        </authorList>
    </citation>
    <scope>NUCLEOTIDE SEQUENCE</scope>
    <source>
        <strain evidence="2">ITTG S70</strain>
    </source>
</reference>
<keyword evidence="3" id="KW-1185">Reference proteome</keyword>
<feature type="signal peptide" evidence="1">
    <location>
        <begin position="1"/>
        <end position="25"/>
    </location>
</feature>
<dbReference type="EMBL" id="CP133148">
    <property type="protein sequence ID" value="WVT04606.1"/>
    <property type="molecule type" value="Genomic_DNA"/>
</dbReference>
<dbReference type="Proteomes" id="UP001432360">
    <property type="component" value="Chromosome"/>
</dbReference>
<evidence type="ECO:0000313" key="3">
    <source>
        <dbReference type="Proteomes" id="UP001432360"/>
    </source>
</evidence>
<sequence length="138" mass="14262">MALSTYAANAVINLLLRGVAFTAPARVYVSLHTAAPGNTGANEVTTVQWPSYARQDPAQGGAVASGFLASTAKATENLLELLFANYNGAGTLTVTHFAIWDAATAGNCLWTGSLTASKTLQPDDEAITYPGDLDLSVA</sequence>